<proteinExistence type="predicted"/>
<dbReference type="RefSeq" id="WP_015676693.1">
    <property type="nucleotide sequence ID" value="NZ_AOGX02000015.1"/>
</dbReference>
<dbReference type="Proteomes" id="UP000013996">
    <property type="component" value="Unassembled WGS sequence"/>
</dbReference>
<gene>
    <name evidence="1" type="ORF">LEP1GSC202_1539</name>
</gene>
<comment type="caution">
    <text evidence="1">The sequence shown here is derived from an EMBL/GenBank/DDBJ whole genome shotgun (WGS) entry which is preliminary data.</text>
</comment>
<organism evidence="1 2">
    <name type="scientific">Leptospira yanagawae serovar Saopaulo str. Sao Paulo = ATCC 700523</name>
    <dbReference type="NCBI Taxonomy" id="1249483"/>
    <lineage>
        <taxon>Bacteria</taxon>
        <taxon>Pseudomonadati</taxon>
        <taxon>Spirochaetota</taxon>
        <taxon>Spirochaetia</taxon>
        <taxon>Leptospirales</taxon>
        <taxon>Leptospiraceae</taxon>
        <taxon>Leptospira</taxon>
    </lineage>
</organism>
<evidence type="ECO:0000313" key="2">
    <source>
        <dbReference type="Proteomes" id="UP000013996"/>
    </source>
</evidence>
<name>A0A5E8HCE4_9LEPT</name>
<protein>
    <submittedName>
        <fullName evidence="1">Uncharacterized protein</fullName>
    </submittedName>
</protein>
<sequence>MSHNKLILTLVMMFLSFGNLFAKEYDSTHELPEVRQPDKHRVYLRITDGYGNLKFPVQNRIQNEVITSFLVNDVFTYQTSGNYSKLDDAYSSTSGQRELEYRYMDKFRFFIENRNLANIDPGQSDSRLLQFRERYNGIGVGYFHPLSPNLSVGVSLRQVDIEQLTKRQVLFYDFGFRNFNSISILNPISREFTMRAQGITPGIHLEFKPLRWFEIHFGRQMFNLSGTESQNYATYLIERTRNIVSQEQGAVAFSNGTVSYTGEKSNLDFVFRFSSWFATKWGYSIERYTMKYKNYAYLNESIASSLFYSAIDRTQKQSFQLDSINLSLEFSKSFGE</sequence>
<dbReference type="STRING" id="1249483.LEP1GSC202_1539"/>
<dbReference type="AlphaFoldDB" id="A0A5E8HCE4"/>
<accession>A0A5E8HCE4</accession>
<dbReference type="EMBL" id="AOGX02000015">
    <property type="protein sequence ID" value="EOQ89111.1"/>
    <property type="molecule type" value="Genomic_DNA"/>
</dbReference>
<reference evidence="1 2" key="1">
    <citation type="submission" date="2013-04" db="EMBL/GenBank/DDBJ databases">
        <authorList>
            <person name="Harkins D.M."/>
            <person name="Durkin A.S."/>
            <person name="Brinkac L.M."/>
            <person name="Haft D.H."/>
            <person name="Selengut J.D."/>
            <person name="Sanka R."/>
            <person name="DePew J."/>
            <person name="Purushe J."/>
            <person name="Hartskeerl R.A."/>
            <person name="Ahmed A."/>
            <person name="van der Linden H."/>
            <person name="Goris M.G.A."/>
            <person name="Vinetz J.M."/>
            <person name="Sutton G.G."/>
            <person name="Nierman W.C."/>
            <person name="Fouts D.E."/>
        </authorList>
    </citation>
    <scope>NUCLEOTIDE SEQUENCE [LARGE SCALE GENOMIC DNA]</scope>
    <source>
        <strain evidence="1 2">Sao Paulo</strain>
    </source>
</reference>
<evidence type="ECO:0000313" key="1">
    <source>
        <dbReference type="EMBL" id="EOQ89111.1"/>
    </source>
</evidence>